<dbReference type="STRING" id="52560.SAMN04488082_112100"/>
<reference evidence="2" key="1">
    <citation type="submission" date="2016-10" db="EMBL/GenBank/DDBJ databases">
        <authorList>
            <person name="Varghese N."/>
            <person name="Submissions S."/>
        </authorList>
    </citation>
    <scope>NUCLEOTIDE SEQUENCE [LARGE SCALE GENOMIC DNA]</scope>
    <source>
        <strain evidence="2">DSM 5918</strain>
    </source>
</reference>
<dbReference type="OrthoDB" id="5470815at2"/>
<organism evidence="1 2">
    <name type="scientific">Desulfomicrobium apsheronum</name>
    <dbReference type="NCBI Taxonomy" id="52560"/>
    <lineage>
        <taxon>Bacteria</taxon>
        <taxon>Pseudomonadati</taxon>
        <taxon>Thermodesulfobacteriota</taxon>
        <taxon>Desulfovibrionia</taxon>
        <taxon>Desulfovibrionales</taxon>
        <taxon>Desulfomicrobiaceae</taxon>
        <taxon>Desulfomicrobium</taxon>
    </lineage>
</organism>
<evidence type="ECO:0008006" key="3">
    <source>
        <dbReference type="Google" id="ProtNLM"/>
    </source>
</evidence>
<protein>
    <recommendedName>
        <fullName evidence="3">AAA domain-containing protein</fullName>
    </recommendedName>
</protein>
<keyword evidence="2" id="KW-1185">Reference proteome</keyword>
<evidence type="ECO:0000313" key="2">
    <source>
        <dbReference type="Proteomes" id="UP000198635"/>
    </source>
</evidence>
<proteinExistence type="predicted"/>
<dbReference type="EMBL" id="FORX01000012">
    <property type="protein sequence ID" value="SFK04149.1"/>
    <property type="molecule type" value="Genomic_DNA"/>
</dbReference>
<dbReference type="RefSeq" id="WP_092376014.1">
    <property type="nucleotide sequence ID" value="NZ_FORX01000012.1"/>
</dbReference>
<dbReference type="AlphaFoldDB" id="A0A1I3WA83"/>
<dbReference type="Gene3D" id="3.40.50.300">
    <property type="entry name" value="P-loop containing nucleotide triphosphate hydrolases"/>
    <property type="match status" value="1"/>
</dbReference>
<gene>
    <name evidence="1" type="ORF">SAMN04488082_112100</name>
</gene>
<name>A0A1I3WA83_9BACT</name>
<dbReference type="SUPFAM" id="SSF52540">
    <property type="entry name" value="P-loop containing nucleoside triphosphate hydrolases"/>
    <property type="match status" value="1"/>
</dbReference>
<dbReference type="InterPro" id="IPR027417">
    <property type="entry name" value="P-loop_NTPase"/>
</dbReference>
<evidence type="ECO:0000313" key="1">
    <source>
        <dbReference type="EMBL" id="SFK04149.1"/>
    </source>
</evidence>
<dbReference type="Proteomes" id="UP000198635">
    <property type="component" value="Unassembled WGS sequence"/>
</dbReference>
<sequence>MLELAAQTYPVPHAGLSFILDRPLAVPRHSCLYLSGDNGAGKSTFVEHVLIPGLRKKHSLLYLAQDMDLQQNTIRTTLALLGHDVPETLADMAVAWVRTSGCRELIILDEFDKYVSDEQMQALNLPGFNWVVQVSHLPRRERCAEFSHGFELHFDRQQGTDVNLRITQLWPR</sequence>
<accession>A0A1I3WA83</accession>